<feature type="compositionally biased region" description="Basic and acidic residues" evidence="1">
    <location>
        <begin position="93"/>
        <end position="107"/>
    </location>
</feature>
<feature type="region of interest" description="Disordered" evidence="1">
    <location>
        <begin position="71"/>
        <end position="110"/>
    </location>
</feature>
<feature type="compositionally biased region" description="Polar residues" evidence="1">
    <location>
        <begin position="76"/>
        <end position="91"/>
    </location>
</feature>
<sequence length="406" mass="46019">MPHPSKRTIANRTASAAGVAKRMKLNEEAEVVRHEVSGSESTANSSELIISDPEDDFLKLEQPLHGWEAAERALPGNSTTNAGKTPQSRWNSRQKEKKEQKQTEKLQKTYGSISRFFNPPTPKTLGTSLATPPASVSVPPFLPPEPVCPTQLEGLPSINIEPLPSRPEVPARLTTGSLGLIFLSTVVEFESAFFNSKCFNLEIKALETWLKKDKKKVTGDWLKRIEGVRDLFRFHGSFVEQQTPQGERKKKWKEYSEVIAARLGKGRKYAQALRHWQKDWFESCFLPPCPMIGRHAKRESLFSDKGVMLAVREYLNTAMWNANPRGMCKAVKAHLQSKTEYDLMRIDAVLMNKNGAKTGIAERSAGRWLIKLGWSYGRNKKGYCDVHEREDVVKYREMVFCPRMKV</sequence>
<dbReference type="AlphaFoldDB" id="A0A5J5EC41"/>
<comment type="caution">
    <text evidence="2">The sequence shown here is derived from an EMBL/GenBank/DDBJ whole genome shotgun (WGS) entry which is preliminary data.</text>
</comment>
<dbReference type="InParanoid" id="A0A5J5EC41"/>
<feature type="compositionally biased region" description="Basic and acidic residues" evidence="1">
    <location>
        <begin position="24"/>
        <end position="37"/>
    </location>
</feature>
<keyword evidence="3" id="KW-1185">Reference proteome</keyword>
<proteinExistence type="predicted"/>
<evidence type="ECO:0000313" key="3">
    <source>
        <dbReference type="Proteomes" id="UP000326924"/>
    </source>
</evidence>
<organism evidence="2 3">
    <name type="scientific">Sphaerosporella brunnea</name>
    <dbReference type="NCBI Taxonomy" id="1250544"/>
    <lineage>
        <taxon>Eukaryota</taxon>
        <taxon>Fungi</taxon>
        <taxon>Dikarya</taxon>
        <taxon>Ascomycota</taxon>
        <taxon>Pezizomycotina</taxon>
        <taxon>Pezizomycetes</taxon>
        <taxon>Pezizales</taxon>
        <taxon>Pyronemataceae</taxon>
        <taxon>Sphaerosporella</taxon>
    </lineage>
</organism>
<evidence type="ECO:0000256" key="1">
    <source>
        <dbReference type="SAM" id="MobiDB-lite"/>
    </source>
</evidence>
<dbReference type="EMBL" id="VXIS01000501">
    <property type="protein sequence ID" value="KAA8893105.1"/>
    <property type="molecule type" value="Genomic_DNA"/>
</dbReference>
<gene>
    <name evidence="2" type="ORF">FN846DRAFT_896273</name>
</gene>
<feature type="region of interest" description="Disordered" evidence="1">
    <location>
        <begin position="1"/>
        <end position="54"/>
    </location>
</feature>
<name>A0A5J5EC41_9PEZI</name>
<feature type="compositionally biased region" description="Polar residues" evidence="1">
    <location>
        <begin position="38"/>
        <end position="48"/>
    </location>
</feature>
<evidence type="ECO:0000313" key="2">
    <source>
        <dbReference type="EMBL" id="KAA8893105.1"/>
    </source>
</evidence>
<protein>
    <submittedName>
        <fullName evidence="2">Uncharacterized protein</fullName>
    </submittedName>
</protein>
<dbReference type="OrthoDB" id="2415030at2759"/>
<reference evidence="2 3" key="1">
    <citation type="submission" date="2019-09" db="EMBL/GenBank/DDBJ databases">
        <title>Draft genome of the ectomycorrhizal ascomycete Sphaerosporella brunnea.</title>
        <authorList>
            <consortium name="DOE Joint Genome Institute"/>
            <person name="Benucci G.M."/>
            <person name="Marozzi G."/>
            <person name="Antonielli L."/>
            <person name="Sanchez S."/>
            <person name="Marco P."/>
            <person name="Wang X."/>
            <person name="Falini L.B."/>
            <person name="Barry K."/>
            <person name="Haridas S."/>
            <person name="Lipzen A."/>
            <person name="Labutti K."/>
            <person name="Grigoriev I.V."/>
            <person name="Murat C."/>
            <person name="Martin F."/>
            <person name="Albertini E."/>
            <person name="Donnini D."/>
            <person name="Bonito G."/>
        </authorList>
    </citation>
    <scope>NUCLEOTIDE SEQUENCE [LARGE SCALE GENOMIC DNA]</scope>
    <source>
        <strain evidence="2 3">Sb_GMNB300</strain>
    </source>
</reference>
<accession>A0A5J5EC41</accession>
<dbReference type="Proteomes" id="UP000326924">
    <property type="component" value="Unassembled WGS sequence"/>
</dbReference>